<feature type="transmembrane region" description="Helical" evidence="8">
    <location>
        <begin position="24"/>
        <end position="41"/>
    </location>
</feature>
<dbReference type="GO" id="GO:0005886">
    <property type="term" value="C:plasma membrane"/>
    <property type="evidence" value="ECO:0007669"/>
    <property type="project" value="UniProtKB-SubCell"/>
</dbReference>
<feature type="transmembrane region" description="Helical" evidence="8">
    <location>
        <begin position="612"/>
        <end position="632"/>
    </location>
</feature>
<dbReference type="PANTHER" id="PTHR33406:SF11">
    <property type="entry name" value="MEMBRANE PROTEIN SCO6666-RELATED"/>
    <property type="match status" value="1"/>
</dbReference>
<dbReference type="RefSeq" id="WP_091272529.1">
    <property type="nucleotide sequence ID" value="NZ_FAOZ01000003.1"/>
</dbReference>
<name>A0A0S4QHK6_9ACTN</name>
<keyword evidence="6 8" id="KW-0472">Membrane</keyword>
<protein>
    <submittedName>
        <fullName evidence="10">Uncharacterized membrane protein YdfJ, MMPL/SSD domain</fullName>
    </submittedName>
</protein>
<feature type="region of interest" description="Disordered" evidence="7">
    <location>
        <begin position="791"/>
        <end position="838"/>
    </location>
</feature>
<feature type="transmembrane region" description="Helical" evidence="8">
    <location>
        <begin position="214"/>
        <end position="233"/>
    </location>
</feature>
<feature type="transmembrane region" description="Helical" evidence="8">
    <location>
        <begin position="288"/>
        <end position="313"/>
    </location>
</feature>
<dbReference type="Proteomes" id="UP000198802">
    <property type="component" value="Unassembled WGS sequence"/>
</dbReference>
<feature type="transmembrane region" description="Helical" evidence="8">
    <location>
        <begin position="683"/>
        <end position="703"/>
    </location>
</feature>
<feature type="transmembrane region" description="Helical" evidence="8">
    <location>
        <begin position="187"/>
        <end position="207"/>
    </location>
</feature>
<evidence type="ECO:0000256" key="8">
    <source>
        <dbReference type="SAM" id="Phobius"/>
    </source>
</evidence>
<feature type="compositionally biased region" description="Polar residues" evidence="7">
    <location>
        <begin position="746"/>
        <end position="758"/>
    </location>
</feature>
<comment type="subcellular location">
    <subcellularLocation>
        <location evidence="1">Cell membrane</location>
        <topology evidence="1">Multi-pass membrane protein</topology>
    </subcellularLocation>
</comment>
<feature type="transmembrane region" description="Helical" evidence="8">
    <location>
        <begin position="570"/>
        <end position="592"/>
    </location>
</feature>
<keyword evidence="11" id="KW-1185">Reference proteome</keyword>
<feature type="transmembrane region" description="Helical" evidence="8">
    <location>
        <begin position="245"/>
        <end position="267"/>
    </location>
</feature>
<feature type="transmembrane region" description="Helical" evidence="8">
    <location>
        <begin position="543"/>
        <end position="563"/>
    </location>
</feature>
<evidence type="ECO:0000256" key="2">
    <source>
        <dbReference type="ARBA" id="ARBA00010157"/>
    </source>
</evidence>
<evidence type="ECO:0000256" key="1">
    <source>
        <dbReference type="ARBA" id="ARBA00004651"/>
    </source>
</evidence>
<organism evidence="10 11">
    <name type="scientific">Parafrankia irregularis</name>
    <dbReference type="NCBI Taxonomy" id="795642"/>
    <lineage>
        <taxon>Bacteria</taxon>
        <taxon>Bacillati</taxon>
        <taxon>Actinomycetota</taxon>
        <taxon>Actinomycetes</taxon>
        <taxon>Frankiales</taxon>
        <taxon>Frankiaceae</taxon>
        <taxon>Parafrankia</taxon>
    </lineage>
</organism>
<feature type="domain" description="Membrane transport protein MMPL" evidence="9">
    <location>
        <begin position="493"/>
        <end position="647"/>
    </location>
</feature>
<feature type="region of interest" description="Disordered" evidence="7">
    <location>
        <begin position="746"/>
        <end position="768"/>
    </location>
</feature>
<evidence type="ECO:0000313" key="10">
    <source>
        <dbReference type="EMBL" id="CUU54734.1"/>
    </source>
</evidence>
<evidence type="ECO:0000256" key="7">
    <source>
        <dbReference type="SAM" id="MobiDB-lite"/>
    </source>
</evidence>
<dbReference type="AlphaFoldDB" id="A0A0S4QHK6"/>
<evidence type="ECO:0000256" key="3">
    <source>
        <dbReference type="ARBA" id="ARBA00022475"/>
    </source>
</evidence>
<keyword evidence="3" id="KW-1003">Cell membrane</keyword>
<dbReference type="Gene3D" id="1.20.1640.10">
    <property type="entry name" value="Multidrug efflux transporter AcrB transmembrane domain"/>
    <property type="match status" value="2"/>
</dbReference>
<keyword evidence="5 8" id="KW-1133">Transmembrane helix</keyword>
<feature type="transmembrane region" description="Helical" evidence="8">
    <location>
        <begin position="319"/>
        <end position="346"/>
    </location>
</feature>
<evidence type="ECO:0000256" key="4">
    <source>
        <dbReference type="ARBA" id="ARBA00022692"/>
    </source>
</evidence>
<dbReference type="PANTHER" id="PTHR33406">
    <property type="entry name" value="MEMBRANE PROTEIN MJ1562-RELATED"/>
    <property type="match status" value="1"/>
</dbReference>
<proteinExistence type="inferred from homology"/>
<gene>
    <name evidence="10" type="ORF">Ga0074812_103224</name>
</gene>
<sequence>MAFLDSSLAGAVGRLARGCARHRGFLLVAWIIVLASAALYVRGAGAQYTQQVAPTGSESDRALTNVTAISPGGQLPDVETIVVRAREGTLDDRMARDRMTLLIAQVGKLPGVALVADPGGPLGPATVGVTPISADRRTAMISVVLKGTALAPDLAAVRRVQDLALAYDDPQFQVEMSGPGITAIETAGISTTPLIFALLAGLLLVIAAVRSPSGLLICLVSGAVAATLAVAATAKLAHTVVMTPFAPMVAGLLAFGICLGGAVVIVYRAQSALLRGEDGIQAAETATATSGAALAVGGLSLTVAMAVVSIVGLSGFRGIALAAAAVGTITILVVLTLLPALLGLAGTRLLGWTERRFLSVAGAGLGRRPGLRSWWATQVGRYPAQVAVVAGMLLVGLTVQASSIRLGGGDSGAEPTSTTSRRAYDLVSEGFFPGLNGPVLVAVRQAPAKARPATRSVTSADVAAALAAAPGVRNAAVMLEDTAKGLAVIRVLPQPGPRSEEASELIHQLRAEVLPAVLRDTATTADVGGPTALFDDAAAGFRGSVVALLCIVLLTVALVAFVVSRSAVLAALLGLSATLSVQAAGGVLTILFQNERFAERLGVMVSPVEPFVLVPVFVAVLGLAPGMNLVLLGRLREQNRAASDRSAGGPSGNGQDRPRERAGGRRSIIRSARDGIARGHAELGHVVLTMNMVMLLVAVAIAAQPPRTLKMMGFGLAAGVAVDALVLRVAALPAIAHLFRLSHAENASRTSRQDTYTAGRTDRPPRARRANPVTVEGIEGSVERQTVPTTPLLVGRAGDPGGNEKWNGHRTRTPGLRSGVPPRPRTPAPSDLAAQHGNGTPYFYEIRVPRDGRR</sequence>
<dbReference type="SUPFAM" id="SSF82866">
    <property type="entry name" value="Multidrug efflux transporter AcrB transmembrane domain"/>
    <property type="match status" value="2"/>
</dbReference>
<evidence type="ECO:0000259" key="9">
    <source>
        <dbReference type="Pfam" id="PF03176"/>
    </source>
</evidence>
<feature type="domain" description="Membrane transport protein MMPL" evidence="9">
    <location>
        <begin position="52"/>
        <end position="384"/>
    </location>
</feature>
<reference evidence="11" key="1">
    <citation type="submission" date="2015-11" db="EMBL/GenBank/DDBJ databases">
        <authorList>
            <person name="Varghese N."/>
        </authorList>
    </citation>
    <scope>NUCLEOTIDE SEQUENCE [LARGE SCALE GENOMIC DNA]</scope>
    <source>
        <strain evidence="11">DSM 45899</strain>
    </source>
</reference>
<feature type="transmembrane region" description="Helical" evidence="8">
    <location>
        <begin position="382"/>
        <end position="401"/>
    </location>
</feature>
<evidence type="ECO:0000256" key="5">
    <source>
        <dbReference type="ARBA" id="ARBA00022989"/>
    </source>
</evidence>
<keyword evidence="4 8" id="KW-0812">Transmembrane</keyword>
<feature type="transmembrane region" description="Helical" evidence="8">
    <location>
        <begin position="715"/>
        <end position="739"/>
    </location>
</feature>
<dbReference type="InterPro" id="IPR050545">
    <property type="entry name" value="Mycobact_MmpL"/>
</dbReference>
<dbReference type="Pfam" id="PF03176">
    <property type="entry name" value="MMPL"/>
    <property type="match status" value="2"/>
</dbReference>
<evidence type="ECO:0000313" key="11">
    <source>
        <dbReference type="Proteomes" id="UP000198802"/>
    </source>
</evidence>
<dbReference type="InterPro" id="IPR004869">
    <property type="entry name" value="MMPL_dom"/>
</dbReference>
<evidence type="ECO:0000256" key="6">
    <source>
        <dbReference type="ARBA" id="ARBA00023136"/>
    </source>
</evidence>
<feature type="region of interest" description="Disordered" evidence="7">
    <location>
        <begin position="641"/>
        <end position="666"/>
    </location>
</feature>
<comment type="similarity">
    <text evidence="2">Belongs to the resistance-nodulation-cell division (RND) (TC 2.A.6) family. MmpL subfamily.</text>
</comment>
<accession>A0A0S4QHK6</accession>
<dbReference type="EMBL" id="FAOZ01000003">
    <property type="protein sequence ID" value="CUU54734.1"/>
    <property type="molecule type" value="Genomic_DNA"/>
</dbReference>